<accession>W6QBB8</accession>
<protein>
    <submittedName>
        <fullName evidence="2">Genomic scaffold, ProqFM164S02</fullName>
    </submittedName>
</protein>
<sequence>MRTDVLQKYEGKFYEPHNSWRKGSDAVLCVQEQGRLATCSRFLGFKRRLPQVYPRVWLVHLPEDHVVIGKDTTTVGSSVPLRPPSITDRLPSPFIQHN</sequence>
<feature type="region of interest" description="Disordered" evidence="1">
    <location>
        <begin position="78"/>
        <end position="98"/>
    </location>
</feature>
<dbReference type="Proteomes" id="UP000030686">
    <property type="component" value="Unassembled WGS sequence"/>
</dbReference>
<name>W6QBB8_PENRF</name>
<evidence type="ECO:0000313" key="3">
    <source>
        <dbReference type="Proteomes" id="UP000030686"/>
    </source>
</evidence>
<evidence type="ECO:0000256" key="1">
    <source>
        <dbReference type="SAM" id="MobiDB-lite"/>
    </source>
</evidence>
<evidence type="ECO:0000313" key="2">
    <source>
        <dbReference type="EMBL" id="CDM31449.1"/>
    </source>
</evidence>
<dbReference type="AlphaFoldDB" id="W6QBB8"/>
<proteinExistence type="predicted"/>
<keyword evidence="3" id="KW-1185">Reference proteome</keyword>
<dbReference type="EMBL" id="HG792016">
    <property type="protein sequence ID" value="CDM31449.1"/>
    <property type="molecule type" value="Genomic_DNA"/>
</dbReference>
<gene>
    <name evidence="2" type="ORF">PROQFM164_S02g001599</name>
</gene>
<organism evidence="2 3">
    <name type="scientific">Penicillium roqueforti (strain FM164)</name>
    <dbReference type="NCBI Taxonomy" id="1365484"/>
    <lineage>
        <taxon>Eukaryota</taxon>
        <taxon>Fungi</taxon>
        <taxon>Dikarya</taxon>
        <taxon>Ascomycota</taxon>
        <taxon>Pezizomycotina</taxon>
        <taxon>Eurotiomycetes</taxon>
        <taxon>Eurotiomycetidae</taxon>
        <taxon>Eurotiales</taxon>
        <taxon>Aspergillaceae</taxon>
        <taxon>Penicillium</taxon>
    </lineage>
</organism>
<reference evidence="2" key="1">
    <citation type="journal article" date="2014" name="Nat. Commun.">
        <title>Multiple recent horizontal transfers of a large genomic region in cheese making fungi.</title>
        <authorList>
            <person name="Cheeseman K."/>
            <person name="Ropars J."/>
            <person name="Renault P."/>
            <person name="Dupont J."/>
            <person name="Gouzy J."/>
            <person name="Branca A."/>
            <person name="Abraham A.L."/>
            <person name="Ceppi M."/>
            <person name="Conseiller E."/>
            <person name="Debuchy R."/>
            <person name="Malagnac F."/>
            <person name="Goarin A."/>
            <person name="Silar P."/>
            <person name="Lacoste S."/>
            <person name="Sallet E."/>
            <person name="Bensimon A."/>
            <person name="Giraud T."/>
            <person name="Brygoo Y."/>
        </authorList>
    </citation>
    <scope>NUCLEOTIDE SEQUENCE [LARGE SCALE GENOMIC DNA]</scope>
    <source>
        <strain evidence="2">FM164</strain>
    </source>
</reference>